<dbReference type="NCBIfam" id="NF002952">
    <property type="entry name" value="PRK03606.2-3"/>
    <property type="match status" value="1"/>
</dbReference>
<keyword evidence="3 5" id="KW-0456">Lyase</keyword>
<evidence type="ECO:0000256" key="2">
    <source>
        <dbReference type="ARBA" id="ARBA00022631"/>
    </source>
</evidence>
<evidence type="ECO:0000256" key="3">
    <source>
        <dbReference type="ARBA" id="ARBA00023239"/>
    </source>
</evidence>
<dbReference type="InterPro" id="IPR047233">
    <property type="entry name" value="UAH_cupin"/>
</dbReference>
<protein>
    <submittedName>
        <fullName evidence="5">Ureidoglycolate lyase</fullName>
        <ecNumber evidence="5">4.3.2.3</ecNumber>
    </submittedName>
</protein>
<keyword evidence="2" id="KW-0659">Purine metabolism</keyword>
<comment type="catalytic activity">
    <reaction evidence="4">
        <text>(S)-ureidoglycolate = urea + glyoxylate</text>
        <dbReference type="Rhea" id="RHEA:11304"/>
        <dbReference type="ChEBI" id="CHEBI:16199"/>
        <dbReference type="ChEBI" id="CHEBI:36655"/>
        <dbReference type="ChEBI" id="CHEBI:57296"/>
        <dbReference type="EC" id="4.3.2.3"/>
    </reaction>
</comment>
<dbReference type="Proteomes" id="UP001597151">
    <property type="component" value="Unassembled WGS sequence"/>
</dbReference>
<dbReference type="RefSeq" id="WP_380791268.1">
    <property type="nucleotide sequence ID" value="NZ_JBHTKR010000004.1"/>
</dbReference>
<dbReference type="PIRSF" id="PIRSF017306">
    <property type="entry name" value="Ureidogly_hydro"/>
    <property type="match status" value="1"/>
</dbReference>
<dbReference type="InterPro" id="IPR011051">
    <property type="entry name" value="RmlC_Cupin_sf"/>
</dbReference>
<dbReference type="NCBIfam" id="NF009932">
    <property type="entry name" value="PRK13395.1"/>
    <property type="match status" value="1"/>
</dbReference>
<dbReference type="InterPro" id="IPR024060">
    <property type="entry name" value="Ureidoglycolate_lyase_dom_sf"/>
</dbReference>
<dbReference type="Pfam" id="PF04115">
    <property type="entry name" value="Ureidogly_lyase"/>
    <property type="match status" value="1"/>
</dbReference>
<dbReference type="EMBL" id="JBHTKR010000004">
    <property type="protein sequence ID" value="MFD1195005.1"/>
    <property type="molecule type" value="Genomic_DNA"/>
</dbReference>
<dbReference type="Gene3D" id="2.60.120.480">
    <property type="entry name" value="Ureidoglycolate hydrolase"/>
    <property type="match status" value="1"/>
</dbReference>
<name>A0ABW3TH05_9RHOB</name>
<reference evidence="6" key="1">
    <citation type="journal article" date="2019" name="Int. J. Syst. Evol. Microbiol.">
        <title>The Global Catalogue of Microorganisms (GCM) 10K type strain sequencing project: providing services to taxonomists for standard genome sequencing and annotation.</title>
        <authorList>
            <consortium name="The Broad Institute Genomics Platform"/>
            <consortium name="The Broad Institute Genome Sequencing Center for Infectious Disease"/>
            <person name="Wu L."/>
            <person name="Ma J."/>
        </authorList>
    </citation>
    <scope>NUCLEOTIDE SEQUENCE [LARGE SCALE GENOMIC DNA]</scope>
    <source>
        <strain evidence="6">CCUG 55328</strain>
    </source>
</reference>
<comment type="subunit">
    <text evidence="1">Homodimer.</text>
</comment>
<keyword evidence="6" id="KW-1185">Reference proteome</keyword>
<proteinExistence type="predicted"/>
<dbReference type="InterPro" id="IPR007247">
    <property type="entry name" value="Ureidogly_lyase"/>
</dbReference>
<dbReference type="PANTHER" id="PTHR21221:SF1">
    <property type="entry name" value="UREIDOGLYCOLATE LYASE"/>
    <property type="match status" value="1"/>
</dbReference>
<dbReference type="GO" id="GO:0050385">
    <property type="term" value="F:ureidoglycolate lyase activity"/>
    <property type="evidence" value="ECO:0007669"/>
    <property type="project" value="UniProtKB-EC"/>
</dbReference>
<dbReference type="SUPFAM" id="SSF51182">
    <property type="entry name" value="RmlC-like cupins"/>
    <property type="match status" value="1"/>
</dbReference>
<evidence type="ECO:0000313" key="6">
    <source>
        <dbReference type="Proteomes" id="UP001597151"/>
    </source>
</evidence>
<gene>
    <name evidence="5" type="ORF">ACFQ3C_10010</name>
</gene>
<comment type="caution">
    <text evidence="5">The sequence shown here is derived from an EMBL/GenBank/DDBJ whole genome shotgun (WGS) entry which is preliminary data.</text>
</comment>
<dbReference type="CDD" id="cd20298">
    <property type="entry name" value="cupin_UAH"/>
    <property type="match status" value="1"/>
</dbReference>
<accession>A0ABW3TH05</accession>
<dbReference type="PANTHER" id="PTHR21221">
    <property type="entry name" value="UREIDOGLYCOLATE HYDROLASE"/>
    <property type="match status" value="1"/>
</dbReference>
<organism evidence="5 6">
    <name type="scientific">Seohaeicola saemankumensis</name>
    <dbReference type="NCBI Taxonomy" id="481181"/>
    <lineage>
        <taxon>Bacteria</taxon>
        <taxon>Pseudomonadati</taxon>
        <taxon>Pseudomonadota</taxon>
        <taxon>Alphaproteobacteria</taxon>
        <taxon>Rhodobacterales</taxon>
        <taxon>Roseobacteraceae</taxon>
        <taxon>Seohaeicola</taxon>
    </lineage>
</organism>
<evidence type="ECO:0000256" key="1">
    <source>
        <dbReference type="ARBA" id="ARBA00011738"/>
    </source>
</evidence>
<evidence type="ECO:0000313" key="5">
    <source>
        <dbReference type="EMBL" id="MFD1195005.1"/>
    </source>
</evidence>
<dbReference type="EC" id="4.3.2.3" evidence="5"/>
<sequence length="162" mass="17487">MQTTITARPLTAQDFAPYGDVLAAEGQADKIINQGFCGRWHDRARLDFGPDGRAGISIFKAEPRSLPYTLDLLERHPEGSQAFIPISMTEWLVIVAADAGGAPGRIAAFIAAPGQGINLHRGTWHGVLTPLHAPGLFAVIDRIGATPNLQEFPLEVPRTITR</sequence>
<evidence type="ECO:0000256" key="4">
    <source>
        <dbReference type="ARBA" id="ARBA00047684"/>
    </source>
</evidence>